<reference evidence="2" key="1">
    <citation type="journal article" date="2022" name="bioRxiv">
        <title>Sequencing and chromosome-scale assembly of the giantPleurodeles waltlgenome.</title>
        <authorList>
            <person name="Brown T."/>
            <person name="Elewa A."/>
            <person name="Iarovenko S."/>
            <person name="Subramanian E."/>
            <person name="Araus A.J."/>
            <person name="Petzold A."/>
            <person name="Susuki M."/>
            <person name="Suzuki K.-i.T."/>
            <person name="Hayashi T."/>
            <person name="Toyoda A."/>
            <person name="Oliveira C."/>
            <person name="Osipova E."/>
            <person name="Leigh N.D."/>
            <person name="Simon A."/>
            <person name="Yun M.H."/>
        </authorList>
    </citation>
    <scope>NUCLEOTIDE SEQUENCE</scope>
    <source>
        <strain evidence="2">20211129_DDA</strain>
        <tissue evidence="2">Liver</tissue>
    </source>
</reference>
<evidence type="ECO:0000313" key="2">
    <source>
        <dbReference type="EMBL" id="KAJ1158220.1"/>
    </source>
</evidence>
<name>A0AAV7S204_PLEWA</name>
<gene>
    <name evidence="2" type="ORF">NDU88_010914</name>
</gene>
<dbReference type="AlphaFoldDB" id="A0AAV7S204"/>
<organism evidence="2 3">
    <name type="scientific">Pleurodeles waltl</name>
    <name type="common">Iberian ribbed newt</name>
    <dbReference type="NCBI Taxonomy" id="8319"/>
    <lineage>
        <taxon>Eukaryota</taxon>
        <taxon>Metazoa</taxon>
        <taxon>Chordata</taxon>
        <taxon>Craniata</taxon>
        <taxon>Vertebrata</taxon>
        <taxon>Euteleostomi</taxon>
        <taxon>Amphibia</taxon>
        <taxon>Batrachia</taxon>
        <taxon>Caudata</taxon>
        <taxon>Salamandroidea</taxon>
        <taxon>Salamandridae</taxon>
        <taxon>Pleurodelinae</taxon>
        <taxon>Pleurodeles</taxon>
    </lineage>
</organism>
<dbReference type="EMBL" id="JANPWB010000009">
    <property type="protein sequence ID" value="KAJ1158220.1"/>
    <property type="molecule type" value="Genomic_DNA"/>
</dbReference>
<comment type="caution">
    <text evidence="2">The sequence shown here is derived from an EMBL/GenBank/DDBJ whole genome shotgun (WGS) entry which is preliminary data.</text>
</comment>
<sequence>MTADPPHDEKTIRNLRAGMRMKNRARRELLRESLRHCREQRTQDARNHVSGSEHESLNDEQSFKVAAYCLKGLHAPSSQEKRAIRALLTSGA</sequence>
<accession>A0AAV7S204</accession>
<dbReference type="Proteomes" id="UP001066276">
    <property type="component" value="Chromosome 5"/>
</dbReference>
<keyword evidence="3" id="KW-1185">Reference proteome</keyword>
<protein>
    <submittedName>
        <fullName evidence="2">Uncharacterized protein</fullName>
    </submittedName>
</protein>
<evidence type="ECO:0000313" key="3">
    <source>
        <dbReference type="Proteomes" id="UP001066276"/>
    </source>
</evidence>
<feature type="compositionally biased region" description="Basic and acidic residues" evidence="1">
    <location>
        <begin position="38"/>
        <end position="57"/>
    </location>
</feature>
<proteinExistence type="predicted"/>
<feature type="region of interest" description="Disordered" evidence="1">
    <location>
        <begin position="38"/>
        <end position="58"/>
    </location>
</feature>
<evidence type="ECO:0000256" key="1">
    <source>
        <dbReference type="SAM" id="MobiDB-lite"/>
    </source>
</evidence>